<sequence>MIHETIITTAARDGTPHVAPMGVRFENGLAILAPFRPSTTLDNIVATQAAVINFTTDVRVFAGCVTGTQRNWPTVSASRVPSVRLAQSLAHTELTLAETLDDAQRPTLKMRCVHTETHAPFGGFNRAQSAVVEGAILVSRLFMLPADKVDREIAYLQIAIDKTAGPDEQTAWSWILAAIDRYRANASQPPGGGHAAGSASGAPDTAPHAMNETP</sequence>
<dbReference type="Pfam" id="PF20766">
    <property type="entry name" value="DUF447_C"/>
    <property type="match status" value="1"/>
</dbReference>
<gene>
    <name evidence="4" type="ORF">BX592_10539</name>
</gene>
<evidence type="ECO:0000259" key="2">
    <source>
        <dbReference type="Pfam" id="PF04289"/>
    </source>
</evidence>
<accession>A0A4V3HFB3</accession>
<dbReference type="InterPro" id="IPR012349">
    <property type="entry name" value="Split_barrel_FMN-bd"/>
</dbReference>
<feature type="domain" description="DUF447" evidence="3">
    <location>
        <begin position="125"/>
        <end position="175"/>
    </location>
</feature>
<organism evidence="4 5">
    <name type="scientific">Paraburkholderia rhizosphaerae</name>
    <dbReference type="NCBI Taxonomy" id="480658"/>
    <lineage>
        <taxon>Bacteria</taxon>
        <taxon>Pseudomonadati</taxon>
        <taxon>Pseudomonadota</taxon>
        <taxon>Betaproteobacteria</taxon>
        <taxon>Burkholderiales</taxon>
        <taxon>Burkholderiaceae</taxon>
        <taxon>Paraburkholderia</taxon>
    </lineage>
</organism>
<proteinExistence type="predicted"/>
<evidence type="ECO:0000313" key="5">
    <source>
        <dbReference type="Proteomes" id="UP000295509"/>
    </source>
</evidence>
<evidence type="ECO:0000313" key="4">
    <source>
        <dbReference type="EMBL" id="TDY52155.1"/>
    </source>
</evidence>
<dbReference type="EMBL" id="SORE01000005">
    <property type="protein sequence ID" value="TDY52155.1"/>
    <property type="molecule type" value="Genomic_DNA"/>
</dbReference>
<dbReference type="AlphaFoldDB" id="A0A4V3HFB3"/>
<name>A0A4V3HFB3_9BURK</name>
<dbReference type="SUPFAM" id="SSF50475">
    <property type="entry name" value="FMN-binding split barrel"/>
    <property type="match status" value="1"/>
</dbReference>
<dbReference type="InterPro" id="IPR007386">
    <property type="entry name" value="DUF447_N"/>
</dbReference>
<dbReference type="OrthoDB" id="2112021at2"/>
<dbReference type="Gene3D" id="2.30.110.10">
    <property type="entry name" value="Electron Transport, Fmn-binding Protein, Chain A"/>
    <property type="match status" value="1"/>
</dbReference>
<dbReference type="Pfam" id="PF04289">
    <property type="entry name" value="DUF447_N"/>
    <property type="match status" value="1"/>
</dbReference>
<dbReference type="RefSeq" id="WP_134191105.1">
    <property type="nucleotide sequence ID" value="NZ_JBHLUW010000027.1"/>
</dbReference>
<dbReference type="InterPro" id="IPR049288">
    <property type="entry name" value="DUF447_C"/>
</dbReference>
<dbReference type="Proteomes" id="UP000295509">
    <property type="component" value="Unassembled WGS sequence"/>
</dbReference>
<keyword evidence="5" id="KW-1185">Reference proteome</keyword>
<evidence type="ECO:0000259" key="3">
    <source>
        <dbReference type="Pfam" id="PF20766"/>
    </source>
</evidence>
<feature type="region of interest" description="Disordered" evidence="1">
    <location>
        <begin position="187"/>
        <end position="214"/>
    </location>
</feature>
<evidence type="ECO:0000256" key="1">
    <source>
        <dbReference type="SAM" id="MobiDB-lite"/>
    </source>
</evidence>
<dbReference type="Gene3D" id="1.20.58.290">
    <property type="entry name" value="Hypothetical membrane protein ta0354_69_121"/>
    <property type="match status" value="1"/>
</dbReference>
<comment type="caution">
    <text evidence="4">The sequence shown here is derived from an EMBL/GenBank/DDBJ whole genome shotgun (WGS) entry which is preliminary data.</text>
</comment>
<feature type="domain" description="DUF447" evidence="2">
    <location>
        <begin position="4"/>
        <end position="118"/>
    </location>
</feature>
<evidence type="ECO:0008006" key="6">
    <source>
        <dbReference type="Google" id="ProtNLM"/>
    </source>
</evidence>
<protein>
    <recommendedName>
        <fullName evidence="6">Tetrahydromethanopterin synthesis protein</fullName>
    </recommendedName>
</protein>
<reference evidence="4 5" key="1">
    <citation type="submission" date="2019-03" db="EMBL/GenBank/DDBJ databases">
        <title>Genomic Encyclopedia of Type Strains, Phase III (KMG-III): the genomes of soil and plant-associated and newly described type strains.</title>
        <authorList>
            <person name="Whitman W."/>
        </authorList>
    </citation>
    <scope>NUCLEOTIDE SEQUENCE [LARGE SCALE GENOMIC DNA]</scope>
    <source>
        <strain evidence="4 5">LMG 29544</strain>
    </source>
</reference>